<sequence length="240" mass="26715">MPQPSYHVDVHYLMPREMFEDEERAAALRAAGIEAESVANTVLLFRDPAAVEALRQAPTWLREAMEAAGFGFVESGGTAPIERFDLLEDRHRMRKFKTLLETLKAHENGWDRFRGGFDTRLLWAHESRMQALAAAKQGDTRWQEVMNVCLDAAAQLEHKAGEPSPDWPTETHVRAAQAADDAVRTGDAKRRKAATRSSRTSGGGLRWLRKAALVVIILGLPFYGPFLTNPGMMVSLMSGN</sequence>
<reference evidence="3 4" key="1">
    <citation type="submission" date="2016-10" db="EMBL/GenBank/DDBJ databases">
        <authorList>
            <person name="de Groot N.N."/>
        </authorList>
    </citation>
    <scope>NUCLEOTIDE SEQUENCE [LARGE SCALE GENOMIC DNA]</scope>
    <source>
        <strain evidence="3 4">DSM 19073</strain>
    </source>
</reference>
<organism evidence="3 4">
    <name type="scientific">Jannaschia pohangensis</name>
    <dbReference type="NCBI Taxonomy" id="390807"/>
    <lineage>
        <taxon>Bacteria</taxon>
        <taxon>Pseudomonadati</taxon>
        <taxon>Pseudomonadota</taxon>
        <taxon>Alphaproteobacteria</taxon>
        <taxon>Rhodobacterales</taxon>
        <taxon>Roseobacteraceae</taxon>
        <taxon>Jannaschia</taxon>
    </lineage>
</organism>
<keyword evidence="2" id="KW-0812">Transmembrane</keyword>
<dbReference type="AlphaFoldDB" id="A0A1I3M9A4"/>
<feature type="transmembrane region" description="Helical" evidence="2">
    <location>
        <begin position="207"/>
        <end position="227"/>
    </location>
</feature>
<proteinExistence type="predicted"/>
<evidence type="ECO:0000313" key="3">
    <source>
        <dbReference type="EMBL" id="SFI93305.1"/>
    </source>
</evidence>
<feature type="region of interest" description="Disordered" evidence="1">
    <location>
        <begin position="177"/>
        <end position="202"/>
    </location>
</feature>
<dbReference type="Proteomes" id="UP000199110">
    <property type="component" value="Unassembled WGS sequence"/>
</dbReference>
<evidence type="ECO:0000313" key="4">
    <source>
        <dbReference type="Proteomes" id="UP000199110"/>
    </source>
</evidence>
<evidence type="ECO:0000256" key="2">
    <source>
        <dbReference type="SAM" id="Phobius"/>
    </source>
</evidence>
<dbReference type="OrthoDB" id="7707180at2"/>
<evidence type="ECO:0000256" key="1">
    <source>
        <dbReference type="SAM" id="MobiDB-lite"/>
    </source>
</evidence>
<dbReference type="RefSeq" id="WP_139212315.1">
    <property type="nucleotide sequence ID" value="NZ_FORA01000002.1"/>
</dbReference>
<keyword evidence="2" id="KW-0472">Membrane</keyword>
<name>A0A1I3M9A4_9RHOB</name>
<dbReference type="STRING" id="390807.SAMN04488095_1769"/>
<keyword evidence="4" id="KW-1185">Reference proteome</keyword>
<gene>
    <name evidence="3" type="ORF">SAMN04488095_1769</name>
</gene>
<keyword evidence="2" id="KW-1133">Transmembrane helix</keyword>
<accession>A0A1I3M9A4</accession>
<dbReference type="EMBL" id="FORA01000002">
    <property type="protein sequence ID" value="SFI93305.1"/>
    <property type="molecule type" value="Genomic_DNA"/>
</dbReference>
<protein>
    <submittedName>
        <fullName evidence="3">Uncharacterized protein</fullName>
    </submittedName>
</protein>